<dbReference type="EMBL" id="JANQDX010000009">
    <property type="protein sequence ID" value="KAL0918493.1"/>
    <property type="molecule type" value="Genomic_DNA"/>
</dbReference>
<dbReference type="Proteomes" id="UP001552299">
    <property type="component" value="Unassembled WGS sequence"/>
</dbReference>
<gene>
    <name evidence="2" type="ORF">M5K25_010503</name>
</gene>
<evidence type="ECO:0000313" key="2">
    <source>
        <dbReference type="EMBL" id="KAL0918493.1"/>
    </source>
</evidence>
<feature type="compositionally biased region" description="Pro residues" evidence="1">
    <location>
        <begin position="188"/>
        <end position="203"/>
    </location>
</feature>
<feature type="region of interest" description="Disordered" evidence="1">
    <location>
        <begin position="175"/>
        <end position="240"/>
    </location>
</feature>
<proteinExistence type="predicted"/>
<organism evidence="2 3">
    <name type="scientific">Dendrobium thyrsiflorum</name>
    <name type="common">Pinecone-like raceme dendrobium</name>
    <name type="synonym">Orchid</name>
    <dbReference type="NCBI Taxonomy" id="117978"/>
    <lineage>
        <taxon>Eukaryota</taxon>
        <taxon>Viridiplantae</taxon>
        <taxon>Streptophyta</taxon>
        <taxon>Embryophyta</taxon>
        <taxon>Tracheophyta</taxon>
        <taxon>Spermatophyta</taxon>
        <taxon>Magnoliopsida</taxon>
        <taxon>Liliopsida</taxon>
        <taxon>Asparagales</taxon>
        <taxon>Orchidaceae</taxon>
        <taxon>Epidendroideae</taxon>
        <taxon>Malaxideae</taxon>
        <taxon>Dendrobiinae</taxon>
        <taxon>Dendrobium</taxon>
    </lineage>
</organism>
<reference evidence="2 3" key="1">
    <citation type="journal article" date="2024" name="Plant Biotechnol. J.">
        <title>Dendrobium thyrsiflorum genome and its molecular insights into genes involved in important horticultural traits.</title>
        <authorList>
            <person name="Chen B."/>
            <person name="Wang J.Y."/>
            <person name="Zheng P.J."/>
            <person name="Li K.L."/>
            <person name="Liang Y.M."/>
            <person name="Chen X.F."/>
            <person name="Zhang C."/>
            <person name="Zhao X."/>
            <person name="He X."/>
            <person name="Zhang G.Q."/>
            <person name="Liu Z.J."/>
            <person name="Xu Q."/>
        </authorList>
    </citation>
    <scope>NUCLEOTIDE SEQUENCE [LARGE SCALE GENOMIC DNA]</scope>
    <source>
        <strain evidence="2">GZMU011</strain>
    </source>
</reference>
<sequence>MNEPPSSLQIALPISLPSMAEFPFSDNLPLDGRYLFFDGDNKCENNSLHVLLHCLIYLRINVEESYLKSVCVIMSHQQHEENLDQNVLEGYGDYDPSNSHLVDSLKQNSDSQREESLQESSSDPLQSERHKINVFHSSSFLVHLEFLRFGQFSNTLQTQRALSPLVSHLRPLAATADHHLRPPTATTGPPPPTTTSAHRPPPPARHRRPPSSATISGRHRRSATSGNLRPATAAHHIRPPLTNHLQRPLVIASPTAIHFTLQSLYFKSNKKG</sequence>
<keyword evidence="3" id="KW-1185">Reference proteome</keyword>
<protein>
    <submittedName>
        <fullName evidence="2">Uncharacterized protein</fullName>
    </submittedName>
</protein>
<name>A0ABD0V7R0_DENTH</name>
<evidence type="ECO:0000313" key="3">
    <source>
        <dbReference type="Proteomes" id="UP001552299"/>
    </source>
</evidence>
<feature type="region of interest" description="Disordered" evidence="1">
    <location>
        <begin position="98"/>
        <end position="128"/>
    </location>
</feature>
<feature type="compositionally biased region" description="Polar residues" evidence="1">
    <location>
        <begin position="98"/>
        <end position="108"/>
    </location>
</feature>
<evidence type="ECO:0000256" key="1">
    <source>
        <dbReference type="SAM" id="MobiDB-lite"/>
    </source>
</evidence>
<accession>A0ABD0V7R0</accession>
<dbReference type="AlphaFoldDB" id="A0ABD0V7R0"/>
<comment type="caution">
    <text evidence="2">The sequence shown here is derived from an EMBL/GenBank/DDBJ whole genome shotgun (WGS) entry which is preliminary data.</text>
</comment>